<name>A0AAN6QFE1_9PEZI</name>
<dbReference type="AlphaFoldDB" id="A0AAN6QFE1"/>
<proteinExistence type="predicted"/>
<reference evidence="1" key="1">
    <citation type="journal article" date="2023" name="Mol. Phylogenet. Evol.">
        <title>Genome-scale phylogeny and comparative genomics of the fungal order Sordariales.</title>
        <authorList>
            <person name="Hensen N."/>
            <person name="Bonometti L."/>
            <person name="Westerberg I."/>
            <person name="Brannstrom I.O."/>
            <person name="Guillou S."/>
            <person name="Cros-Aarteil S."/>
            <person name="Calhoun S."/>
            <person name="Haridas S."/>
            <person name="Kuo A."/>
            <person name="Mondo S."/>
            <person name="Pangilinan J."/>
            <person name="Riley R."/>
            <person name="LaButti K."/>
            <person name="Andreopoulos B."/>
            <person name="Lipzen A."/>
            <person name="Chen C."/>
            <person name="Yan M."/>
            <person name="Daum C."/>
            <person name="Ng V."/>
            <person name="Clum A."/>
            <person name="Steindorff A."/>
            <person name="Ohm R.A."/>
            <person name="Martin F."/>
            <person name="Silar P."/>
            <person name="Natvig D.O."/>
            <person name="Lalanne C."/>
            <person name="Gautier V."/>
            <person name="Ament-Velasquez S.L."/>
            <person name="Kruys A."/>
            <person name="Hutchinson M.I."/>
            <person name="Powell A.J."/>
            <person name="Barry K."/>
            <person name="Miller A.N."/>
            <person name="Grigoriev I.V."/>
            <person name="Debuchy R."/>
            <person name="Gladieux P."/>
            <person name="Hiltunen Thoren M."/>
            <person name="Johannesson H."/>
        </authorList>
    </citation>
    <scope>NUCLEOTIDE SEQUENCE</scope>
    <source>
        <strain evidence="1">CBS 508.74</strain>
    </source>
</reference>
<protein>
    <submittedName>
        <fullName evidence="1">Uncharacterized protein</fullName>
    </submittedName>
</protein>
<comment type="caution">
    <text evidence="1">The sequence shown here is derived from an EMBL/GenBank/DDBJ whole genome shotgun (WGS) entry which is preliminary data.</text>
</comment>
<dbReference type="GeneID" id="89933861"/>
<reference evidence="1" key="2">
    <citation type="submission" date="2023-05" db="EMBL/GenBank/DDBJ databases">
        <authorList>
            <consortium name="Lawrence Berkeley National Laboratory"/>
            <person name="Steindorff A."/>
            <person name="Hensen N."/>
            <person name="Bonometti L."/>
            <person name="Westerberg I."/>
            <person name="Brannstrom I.O."/>
            <person name="Guillou S."/>
            <person name="Cros-Aarteil S."/>
            <person name="Calhoun S."/>
            <person name="Haridas S."/>
            <person name="Kuo A."/>
            <person name="Mondo S."/>
            <person name="Pangilinan J."/>
            <person name="Riley R."/>
            <person name="Labutti K."/>
            <person name="Andreopoulos B."/>
            <person name="Lipzen A."/>
            <person name="Chen C."/>
            <person name="Yanf M."/>
            <person name="Daum C."/>
            <person name="Ng V."/>
            <person name="Clum A."/>
            <person name="Ohm R."/>
            <person name="Martin F."/>
            <person name="Silar P."/>
            <person name="Natvig D."/>
            <person name="Lalanne C."/>
            <person name="Gautier V."/>
            <person name="Ament-Velasquez S.L."/>
            <person name="Kruys A."/>
            <person name="Hutchinson M.I."/>
            <person name="Powell A.J."/>
            <person name="Barry K."/>
            <person name="Miller A.N."/>
            <person name="Grigoriev I.V."/>
            <person name="Debuchy R."/>
            <person name="Gladieux P."/>
            <person name="Thoren M.H."/>
            <person name="Johannesson H."/>
        </authorList>
    </citation>
    <scope>NUCLEOTIDE SEQUENCE</scope>
    <source>
        <strain evidence="1">CBS 508.74</strain>
    </source>
</reference>
<gene>
    <name evidence="1" type="ORF">N656DRAFT_464736</name>
</gene>
<keyword evidence="2" id="KW-1185">Reference proteome</keyword>
<dbReference type="Proteomes" id="UP001302812">
    <property type="component" value="Unassembled WGS sequence"/>
</dbReference>
<sequence length="380" mass="41576">MQAMGTGSAISDADKAGISSSRYKTSALRSKPCVAHCLGGLGMPGCLHMPSCRPYCPTCSIWLVTRYPLAEPTMMRPLTISDVAFLLCTSLQRPPPCSLTFTTDLGLSLTLHPDGSVSAALQLQHQLRYPEQSPAAKSQSQSIIFTRATLLPSENTGIDAILLRPLLQRPPNDTYRGLVLQKEAGLNLKPLRYRISPPGSDMCHNMHSITYDGRGYGECTQYIHYTTTTSPITSSSTHLKPEDLPARYSPAWCDAFSKWVSWAERSRTRRRTRTWVRGGGQKAPGSGGDEGERMLWMAEGLLLACWLCLQPGVDVVEYVPGLMMMARVQDTAADVGKAERDGERVQPEVYILEKGRLGVVVGRFVRDLARGSSGLNSIVG</sequence>
<organism evidence="1 2">
    <name type="scientific">Canariomyces notabilis</name>
    <dbReference type="NCBI Taxonomy" id="2074819"/>
    <lineage>
        <taxon>Eukaryota</taxon>
        <taxon>Fungi</taxon>
        <taxon>Dikarya</taxon>
        <taxon>Ascomycota</taxon>
        <taxon>Pezizomycotina</taxon>
        <taxon>Sordariomycetes</taxon>
        <taxon>Sordariomycetidae</taxon>
        <taxon>Sordariales</taxon>
        <taxon>Chaetomiaceae</taxon>
        <taxon>Canariomyces</taxon>
    </lineage>
</organism>
<dbReference type="EMBL" id="MU853369">
    <property type="protein sequence ID" value="KAK4107764.1"/>
    <property type="molecule type" value="Genomic_DNA"/>
</dbReference>
<evidence type="ECO:0000313" key="1">
    <source>
        <dbReference type="EMBL" id="KAK4107764.1"/>
    </source>
</evidence>
<dbReference type="RefSeq" id="XP_064665334.1">
    <property type="nucleotide sequence ID" value="XM_064809737.1"/>
</dbReference>
<accession>A0AAN6QFE1</accession>
<evidence type="ECO:0000313" key="2">
    <source>
        <dbReference type="Proteomes" id="UP001302812"/>
    </source>
</evidence>